<dbReference type="PROSITE" id="PS50011">
    <property type="entry name" value="PROTEIN_KINASE_DOM"/>
    <property type="match status" value="1"/>
</dbReference>
<dbReference type="FunFam" id="3.30.200.20:FF:000375">
    <property type="entry name" value="Cell division related protein kinase 2"/>
    <property type="match status" value="1"/>
</dbReference>
<keyword evidence="4" id="KW-0808">Transferase</keyword>
<name>A8R3H1_BLEJA</name>
<evidence type="ECO:0000256" key="9">
    <source>
        <dbReference type="ARBA" id="ARBA00039612"/>
    </source>
</evidence>
<dbReference type="GO" id="GO:0000307">
    <property type="term" value="C:cyclin-dependent protein kinase holoenzyme complex"/>
    <property type="evidence" value="ECO:0007669"/>
    <property type="project" value="TreeGrafter"/>
</dbReference>
<sequence>MSGLTITRDKDRYLKIGKLGEGAYGKVYKAEDTKTNAIVALKKSVFKTDKEGIPAQTIREISLLRDLIHPSIVSLQDVLILENKLYLIFEYLEQDVRHFLDNTKLPLSEYMLKKFLIQLLTAINYCHSHRILHRDLKPHNLLLDSNNDLKIADFGLARAFQIPYRPYTTSVQTLWYRAPEIILGCEVYNTAIDLWSVGCIMAELINGFPLFPGRNHIDQLFTIFKVLGTPSESSWPGVSSLGYFSQDFPKWTPVPLERLFPGFNELGIDLLSRLLSMNPEERICARDALNHPYLKSGRILTERINIH</sequence>
<evidence type="ECO:0000256" key="10">
    <source>
        <dbReference type="ARBA" id="ARBA00041902"/>
    </source>
</evidence>
<dbReference type="Gene3D" id="3.30.200.20">
    <property type="entry name" value="Phosphorylase Kinase, domain 1"/>
    <property type="match status" value="1"/>
</dbReference>
<evidence type="ECO:0000256" key="3">
    <source>
        <dbReference type="ARBA" id="ARBA00022527"/>
    </source>
</evidence>
<dbReference type="FunFam" id="1.10.510.10:FF:000574">
    <property type="entry name" value="Cell division related protein kinase 2"/>
    <property type="match status" value="1"/>
</dbReference>
<keyword evidence="5 14" id="KW-0547">Nucleotide-binding</keyword>
<keyword evidence="6 17" id="KW-0418">Kinase</keyword>
<dbReference type="InterPro" id="IPR011009">
    <property type="entry name" value="Kinase-like_dom_sf"/>
</dbReference>
<evidence type="ECO:0000256" key="6">
    <source>
        <dbReference type="ARBA" id="ARBA00022777"/>
    </source>
</evidence>
<evidence type="ECO:0000256" key="8">
    <source>
        <dbReference type="ARBA" id="ARBA00038543"/>
    </source>
</evidence>
<feature type="binding site" evidence="14">
    <location>
        <position position="47"/>
    </location>
    <ligand>
        <name>ATP</name>
        <dbReference type="ChEBI" id="CHEBI:30616"/>
    </ligand>
</feature>
<dbReference type="PROSITE" id="PS00107">
    <property type="entry name" value="PROTEIN_KINASE_ATP"/>
    <property type="match status" value="1"/>
</dbReference>
<protein>
    <recommendedName>
        <fullName evidence="9">Cyclin-dependent kinase 2 homolog</fullName>
        <ecNumber evidence="2">2.7.11.22</ecNumber>
    </recommendedName>
    <alternativeName>
        <fullName evidence="10">Cell division control protein 2 homolog</fullName>
    </alternativeName>
    <alternativeName>
        <fullName evidence="11">cdc2-related kinase 2</fullName>
    </alternativeName>
</protein>
<gene>
    <name evidence="17" type="primary">Bjcdk1</name>
</gene>
<evidence type="ECO:0000256" key="5">
    <source>
        <dbReference type="ARBA" id="ARBA00022741"/>
    </source>
</evidence>
<comment type="subunit">
    <text evidence="8">May form a complex composed of at least the catalytic subunit CRK2 and a cyclin.</text>
</comment>
<dbReference type="PANTHER" id="PTHR24056">
    <property type="entry name" value="CELL DIVISION PROTEIN KINASE"/>
    <property type="match status" value="1"/>
</dbReference>
<dbReference type="EC" id="2.7.11.22" evidence="2"/>
<reference evidence="17" key="1">
    <citation type="journal article" date="2007" name="Gensei Dobutsugaku Zasshi">
        <title>Cdk1 and cks gene homologs are transcriptionally activated during induction of conjugating pairs in mating-type II cells of the ciliate Blepharisma japonicum.</title>
        <authorList>
            <person name="Tanaka Y."/>
            <person name="Sugiura M."/>
            <person name="Harumoto T."/>
        </authorList>
    </citation>
    <scope>NUCLEOTIDE SEQUENCE</scope>
    <source>
        <strain evidence="17">R48</strain>
    </source>
</reference>
<evidence type="ECO:0000256" key="15">
    <source>
        <dbReference type="RuleBase" id="RU000304"/>
    </source>
</evidence>
<keyword evidence="3 15" id="KW-0723">Serine/threonine-protein kinase</keyword>
<evidence type="ECO:0000256" key="2">
    <source>
        <dbReference type="ARBA" id="ARBA00012425"/>
    </source>
</evidence>
<evidence type="ECO:0000256" key="14">
    <source>
        <dbReference type="PROSITE-ProRule" id="PRU10141"/>
    </source>
</evidence>
<feature type="domain" description="Protein kinase" evidence="16">
    <location>
        <begin position="13"/>
        <end position="294"/>
    </location>
</feature>
<dbReference type="InterPro" id="IPR017441">
    <property type="entry name" value="Protein_kinase_ATP_BS"/>
</dbReference>
<evidence type="ECO:0000256" key="11">
    <source>
        <dbReference type="ARBA" id="ARBA00042858"/>
    </source>
</evidence>
<dbReference type="GO" id="GO:0000082">
    <property type="term" value="P:G1/S transition of mitotic cell cycle"/>
    <property type="evidence" value="ECO:0007669"/>
    <property type="project" value="TreeGrafter"/>
</dbReference>
<evidence type="ECO:0000256" key="1">
    <source>
        <dbReference type="ARBA" id="ARBA00006485"/>
    </source>
</evidence>
<dbReference type="GO" id="GO:0005634">
    <property type="term" value="C:nucleus"/>
    <property type="evidence" value="ECO:0007669"/>
    <property type="project" value="TreeGrafter"/>
</dbReference>
<dbReference type="SUPFAM" id="SSF56112">
    <property type="entry name" value="Protein kinase-like (PK-like)"/>
    <property type="match status" value="1"/>
</dbReference>
<dbReference type="GO" id="GO:0005737">
    <property type="term" value="C:cytoplasm"/>
    <property type="evidence" value="ECO:0007669"/>
    <property type="project" value="TreeGrafter"/>
</dbReference>
<comment type="catalytic activity">
    <reaction evidence="12">
        <text>L-threonyl-[protein] + ATP = O-phospho-L-threonyl-[protein] + ADP + H(+)</text>
        <dbReference type="Rhea" id="RHEA:46608"/>
        <dbReference type="Rhea" id="RHEA-COMP:11060"/>
        <dbReference type="Rhea" id="RHEA-COMP:11605"/>
        <dbReference type="ChEBI" id="CHEBI:15378"/>
        <dbReference type="ChEBI" id="CHEBI:30013"/>
        <dbReference type="ChEBI" id="CHEBI:30616"/>
        <dbReference type="ChEBI" id="CHEBI:61977"/>
        <dbReference type="ChEBI" id="CHEBI:456216"/>
        <dbReference type="EC" id="2.7.11.22"/>
    </reaction>
</comment>
<dbReference type="SMART" id="SM00220">
    <property type="entry name" value="S_TKc"/>
    <property type="match status" value="1"/>
</dbReference>
<evidence type="ECO:0000256" key="13">
    <source>
        <dbReference type="ARBA" id="ARBA00048367"/>
    </source>
</evidence>
<dbReference type="InterPro" id="IPR008271">
    <property type="entry name" value="Ser/Thr_kinase_AS"/>
</dbReference>
<keyword evidence="7 14" id="KW-0067">ATP-binding</keyword>
<comment type="catalytic activity">
    <reaction evidence="13">
        <text>L-seryl-[protein] + ATP = O-phospho-L-seryl-[protein] + ADP + H(+)</text>
        <dbReference type="Rhea" id="RHEA:17989"/>
        <dbReference type="Rhea" id="RHEA-COMP:9863"/>
        <dbReference type="Rhea" id="RHEA-COMP:11604"/>
        <dbReference type="ChEBI" id="CHEBI:15378"/>
        <dbReference type="ChEBI" id="CHEBI:29999"/>
        <dbReference type="ChEBI" id="CHEBI:30616"/>
        <dbReference type="ChEBI" id="CHEBI:83421"/>
        <dbReference type="ChEBI" id="CHEBI:456216"/>
        <dbReference type="EC" id="2.7.11.22"/>
    </reaction>
</comment>
<organism evidence="17">
    <name type="scientific">Blepharisma japonicum</name>
    <dbReference type="NCBI Taxonomy" id="5961"/>
    <lineage>
        <taxon>Eukaryota</taxon>
        <taxon>Sar</taxon>
        <taxon>Alveolata</taxon>
        <taxon>Ciliophora</taxon>
        <taxon>Postciliodesmatophora</taxon>
        <taxon>Heterotrichea</taxon>
        <taxon>Heterotrichida</taxon>
        <taxon>Blepharismidae</taxon>
        <taxon>Blepharisma</taxon>
    </lineage>
</organism>
<dbReference type="Pfam" id="PF00069">
    <property type="entry name" value="Pkinase"/>
    <property type="match status" value="1"/>
</dbReference>
<dbReference type="CDD" id="cd07829">
    <property type="entry name" value="STKc_CDK_like"/>
    <property type="match status" value="1"/>
</dbReference>
<dbReference type="GO" id="GO:0010468">
    <property type="term" value="P:regulation of gene expression"/>
    <property type="evidence" value="ECO:0007669"/>
    <property type="project" value="TreeGrafter"/>
</dbReference>
<dbReference type="GO" id="GO:0005524">
    <property type="term" value="F:ATP binding"/>
    <property type="evidence" value="ECO:0007669"/>
    <property type="project" value="UniProtKB-UniRule"/>
</dbReference>
<dbReference type="GO" id="GO:0004693">
    <property type="term" value="F:cyclin-dependent protein serine/threonine kinase activity"/>
    <property type="evidence" value="ECO:0007669"/>
    <property type="project" value="UniProtKB-EC"/>
</dbReference>
<evidence type="ECO:0000256" key="4">
    <source>
        <dbReference type="ARBA" id="ARBA00022679"/>
    </source>
</evidence>
<dbReference type="EMBL" id="AB325669">
    <property type="protein sequence ID" value="BAF91879.1"/>
    <property type="molecule type" value="mRNA"/>
</dbReference>
<dbReference type="InterPro" id="IPR050108">
    <property type="entry name" value="CDK"/>
</dbReference>
<dbReference type="InterPro" id="IPR000719">
    <property type="entry name" value="Prot_kinase_dom"/>
</dbReference>
<dbReference type="GO" id="GO:0010389">
    <property type="term" value="P:regulation of G2/M transition of mitotic cell cycle"/>
    <property type="evidence" value="ECO:0007669"/>
    <property type="project" value="TreeGrafter"/>
</dbReference>
<dbReference type="GO" id="GO:0007165">
    <property type="term" value="P:signal transduction"/>
    <property type="evidence" value="ECO:0007669"/>
    <property type="project" value="TreeGrafter"/>
</dbReference>
<dbReference type="PANTHER" id="PTHR24056:SF254">
    <property type="entry name" value="CYCLIN-DEPENDENT KINASE 2"/>
    <property type="match status" value="1"/>
</dbReference>
<dbReference type="GO" id="GO:0030332">
    <property type="term" value="F:cyclin binding"/>
    <property type="evidence" value="ECO:0007669"/>
    <property type="project" value="TreeGrafter"/>
</dbReference>
<dbReference type="AlphaFoldDB" id="A8R3H1"/>
<comment type="similarity">
    <text evidence="1">Belongs to the protein kinase superfamily. CMGC Ser/Thr protein kinase family. CDC2/CDKX subfamily.</text>
</comment>
<dbReference type="Gene3D" id="1.10.510.10">
    <property type="entry name" value="Transferase(Phosphotransferase) domain 1"/>
    <property type="match status" value="1"/>
</dbReference>
<evidence type="ECO:0000256" key="7">
    <source>
        <dbReference type="ARBA" id="ARBA00022840"/>
    </source>
</evidence>
<evidence type="ECO:0000256" key="12">
    <source>
        <dbReference type="ARBA" id="ARBA00047811"/>
    </source>
</evidence>
<proteinExistence type="evidence at transcript level"/>
<dbReference type="PROSITE" id="PS00108">
    <property type="entry name" value="PROTEIN_KINASE_ST"/>
    <property type="match status" value="1"/>
</dbReference>
<accession>A8R3H1</accession>
<evidence type="ECO:0000259" key="16">
    <source>
        <dbReference type="PROSITE" id="PS50011"/>
    </source>
</evidence>
<evidence type="ECO:0000313" key="17">
    <source>
        <dbReference type="EMBL" id="BAF91879.1"/>
    </source>
</evidence>